<dbReference type="AlphaFoldDB" id="A0A0B6Y164"/>
<name>A0A0B6Y164_9EUPU</name>
<reference evidence="1" key="1">
    <citation type="submission" date="2014-12" db="EMBL/GenBank/DDBJ databases">
        <title>Insight into the proteome of Arion vulgaris.</title>
        <authorList>
            <person name="Aradska J."/>
            <person name="Bulat T."/>
            <person name="Smidak R."/>
            <person name="Sarate P."/>
            <person name="Gangsoo J."/>
            <person name="Sialana F."/>
            <person name="Bilban M."/>
            <person name="Lubec G."/>
        </authorList>
    </citation>
    <scope>NUCLEOTIDE SEQUENCE</scope>
    <source>
        <tissue evidence="1">Skin</tissue>
    </source>
</reference>
<sequence length="56" mass="6472">MDRFDVEKEIKIAEVTLNKDTIILMEKCLKELTTTGSPSLDAKIMKNFKHLCRESD</sequence>
<dbReference type="EMBL" id="HACG01002686">
    <property type="protein sequence ID" value="CEK49551.1"/>
    <property type="molecule type" value="Transcribed_RNA"/>
</dbReference>
<gene>
    <name evidence="1" type="primary">ORF8129</name>
</gene>
<protein>
    <submittedName>
        <fullName evidence="1">Uncharacterized protein</fullName>
    </submittedName>
</protein>
<evidence type="ECO:0000313" key="1">
    <source>
        <dbReference type="EMBL" id="CEK49551.1"/>
    </source>
</evidence>
<proteinExistence type="predicted"/>
<feature type="non-terminal residue" evidence="1">
    <location>
        <position position="56"/>
    </location>
</feature>
<accession>A0A0B6Y164</accession>
<organism evidence="1">
    <name type="scientific">Arion vulgaris</name>
    <dbReference type="NCBI Taxonomy" id="1028688"/>
    <lineage>
        <taxon>Eukaryota</taxon>
        <taxon>Metazoa</taxon>
        <taxon>Spiralia</taxon>
        <taxon>Lophotrochozoa</taxon>
        <taxon>Mollusca</taxon>
        <taxon>Gastropoda</taxon>
        <taxon>Heterobranchia</taxon>
        <taxon>Euthyneura</taxon>
        <taxon>Panpulmonata</taxon>
        <taxon>Eupulmonata</taxon>
        <taxon>Stylommatophora</taxon>
        <taxon>Helicina</taxon>
        <taxon>Arionoidea</taxon>
        <taxon>Arionidae</taxon>
        <taxon>Arion</taxon>
    </lineage>
</organism>